<dbReference type="Proteomes" id="UP001281410">
    <property type="component" value="Unassembled WGS sequence"/>
</dbReference>
<organism evidence="1 2">
    <name type="scientific">Dipteronia sinensis</name>
    <dbReference type="NCBI Taxonomy" id="43782"/>
    <lineage>
        <taxon>Eukaryota</taxon>
        <taxon>Viridiplantae</taxon>
        <taxon>Streptophyta</taxon>
        <taxon>Embryophyta</taxon>
        <taxon>Tracheophyta</taxon>
        <taxon>Spermatophyta</taxon>
        <taxon>Magnoliopsida</taxon>
        <taxon>eudicotyledons</taxon>
        <taxon>Gunneridae</taxon>
        <taxon>Pentapetalae</taxon>
        <taxon>rosids</taxon>
        <taxon>malvids</taxon>
        <taxon>Sapindales</taxon>
        <taxon>Sapindaceae</taxon>
        <taxon>Hippocastanoideae</taxon>
        <taxon>Acereae</taxon>
        <taxon>Dipteronia</taxon>
    </lineage>
</organism>
<keyword evidence="2" id="KW-1185">Reference proteome</keyword>
<name>A0AAD9ZUF7_9ROSI</name>
<gene>
    <name evidence="1" type="ORF">Dsin_024432</name>
</gene>
<evidence type="ECO:0000313" key="1">
    <source>
        <dbReference type="EMBL" id="KAK3193122.1"/>
    </source>
</evidence>
<sequence length="278" mass="32830">MPNIVQVGLPGTISDHNVVMIGEKKEDWGLSLFRFYNGWLEENDLMSETVKGWVDCKVAGTSGFDLSSKVKASKLSIKRWLSVHNKSVSSIKRVEEKLAEVERNAAIEGWTERLRRERICQLSNYWKSLRKEEQMWRQKAKVKWLKEGDTNSKFFHSMANGRRRNNYIGDIFIDGVRCSDPQRIRERVVHFFKNHYKNVEWQRPKMRGLAFKQLDQTERMMLEAEFSREEVWMAVCSYDGNKAPGPDSLNLSFIRHNWAAIQEDFMKFIHEFIKIVRF</sequence>
<comment type="caution">
    <text evidence="1">The sequence shown here is derived from an EMBL/GenBank/DDBJ whole genome shotgun (WGS) entry which is preliminary data.</text>
</comment>
<protein>
    <submittedName>
        <fullName evidence="1">Uncharacterized protein</fullName>
    </submittedName>
</protein>
<accession>A0AAD9ZUF7</accession>
<proteinExistence type="predicted"/>
<reference evidence="1" key="1">
    <citation type="journal article" date="2023" name="Plant J.">
        <title>Genome sequences and population genomics provide insights into the demographic history, inbreeding, and mutation load of two 'living fossil' tree species of Dipteronia.</title>
        <authorList>
            <person name="Feng Y."/>
            <person name="Comes H.P."/>
            <person name="Chen J."/>
            <person name="Zhu S."/>
            <person name="Lu R."/>
            <person name="Zhang X."/>
            <person name="Li P."/>
            <person name="Qiu J."/>
            <person name="Olsen K.M."/>
            <person name="Qiu Y."/>
        </authorList>
    </citation>
    <scope>NUCLEOTIDE SEQUENCE</scope>
    <source>
        <strain evidence="1">NBL</strain>
    </source>
</reference>
<dbReference type="EMBL" id="JANJYJ010000008">
    <property type="protein sequence ID" value="KAK3193122.1"/>
    <property type="molecule type" value="Genomic_DNA"/>
</dbReference>
<evidence type="ECO:0000313" key="2">
    <source>
        <dbReference type="Proteomes" id="UP001281410"/>
    </source>
</evidence>
<dbReference type="AlphaFoldDB" id="A0AAD9ZUF7"/>